<reference evidence="1 2" key="1">
    <citation type="submission" date="2021-03" db="EMBL/GenBank/DDBJ databases">
        <title>Metabolic Capacity of the Antarctic Cyanobacterium Phormidium pseudopriestleyi that Sustains Oxygenic Photosynthesis in the Presence of Hydrogen Sulfide.</title>
        <authorList>
            <person name="Lumian J.E."/>
            <person name="Jungblut A.D."/>
            <person name="Dillon M.L."/>
            <person name="Hawes I."/>
            <person name="Doran P.T."/>
            <person name="Mackey T.J."/>
            <person name="Dick G.J."/>
            <person name="Grettenberger C.L."/>
            <person name="Sumner D.Y."/>
        </authorList>
    </citation>
    <scope>NUCLEOTIDE SEQUENCE [LARGE SCALE GENOMIC DNA]</scope>
    <source>
        <strain evidence="1 2">FRX01</strain>
    </source>
</reference>
<dbReference type="EMBL" id="JAFLQW010000247">
    <property type="protein sequence ID" value="MBO0349264.1"/>
    <property type="molecule type" value="Genomic_DNA"/>
</dbReference>
<sequence length="75" mass="8202">MTSTATLYTDEDISALVATLLKARGLDITTVPAQGAIGRTDDAFDALEPETSDWDEEDEVILDRIPRPLQKLPQS</sequence>
<accession>A0ABS3FQ73</accession>
<protein>
    <submittedName>
        <fullName evidence="1">Uncharacterized protein</fullName>
    </submittedName>
</protein>
<comment type="caution">
    <text evidence="1">The sequence shown here is derived from an EMBL/GenBank/DDBJ whole genome shotgun (WGS) entry which is preliminary data.</text>
</comment>
<dbReference type="RefSeq" id="WP_207087795.1">
    <property type="nucleotide sequence ID" value="NZ_JAFLQW010000247.1"/>
</dbReference>
<keyword evidence="2" id="KW-1185">Reference proteome</keyword>
<organism evidence="1 2">
    <name type="scientific">Phormidium pseudopriestleyi FRX01</name>
    <dbReference type="NCBI Taxonomy" id="1759528"/>
    <lineage>
        <taxon>Bacteria</taxon>
        <taxon>Bacillati</taxon>
        <taxon>Cyanobacteriota</taxon>
        <taxon>Cyanophyceae</taxon>
        <taxon>Oscillatoriophycideae</taxon>
        <taxon>Oscillatoriales</taxon>
        <taxon>Oscillatoriaceae</taxon>
        <taxon>Phormidium</taxon>
    </lineage>
</organism>
<gene>
    <name evidence="1" type="ORF">J0895_09130</name>
</gene>
<evidence type="ECO:0000313" key="2">
    <source>
        <dbReference type="Proteomes" id="UP000664844"/>
    </source>
</evidence>
<dbReference type="Proteomes" id="UP000664844">
    <property type="component" value="Unassembled WGS sequence"/>
</dbReference>
<evidence type="ECO:0000313" key="1">
    <source>
        <dbReference type="EMBL" id="MBO0349264.1"/>
    </source>
</evidence>
<proteinExistence type="predicted"/>
<name>A0ABS3FQ73_9CYAN</name>